<dbReference type="EMBL" id="GEEE01022477">
    <property type="protein sequence ID" value="JAP40748.1"/>
    <property type="molecule type" value="Transcribed_RNA"/>
</dbReference>
<evidence type="ECO:0000313" key="1">
    <source>
        <dbReference type="EMBL" id="JAP45764.1"/>
    </source>
</evidence>
<gene>
    <name evidence="1" type="ORF">TR82687</name>
</gene>
<sequence length="114" mass="12761">MLLHTLQSFYATSPLVISSQLHSKLKHGIWMERKKWGQPSPDRASRFLCSNPPARFKLARGCGYEEGWLGSSLVSLFGPCSKCPCIQIRDSVVARLRAHAAMLNLSRLLGRAHQ</sequence>
<reference evidence="1" key="1">
    <citation type="submission" date="2016-01" db="EMBL/GenBank/DDBJ databases">
        <title>Reference transcriptome for the parasite Schistocephalus solidus: insights into the molecular evolution of parasitism.</title>
        <authorList>
            <person name="Hebert F.O."/>
            <person name="Grambauer S."/>
            <person name="Barber I."/>
            <person name="Landry C.R."/>
            <person name="Aubin-Horth N."/>
        </authorList>
    </citation>
    <scope>NUCLEOTIDE SEQUENCE</scope>
</reference>
<name>A0A0X3P181_SCHSO</name>
<dbReference type="AlphaFoldDB" id="A0A0X3P181"/>
<dbReference type="EMBL" id="GEEE01017461">
    <property type="protein sequence ID" value="JAP45764.1"/>
    <property type="molecule type" value="Transcribed_RNA"/>
</dbReference>
<accession>A0A0X3P181</accession>
<protein>
    <submittedName>
        <fullName evidence="1">Uncharacterized protein</fullName>
    </submittedName>
</protein>
<organism evidence="1">
    <name type="scientific">Schistocephalus solidus</name>
    <name type="common">Tapeworm</name>
    <dbReference type="NCBI Taxonomy" id="70667"/>
    <lineage>
        <taxon>Eukaryota</taxon>
        <taxon>Metazoa</taxon>
        <taxon>Spiralia</taxon>
        <taxon>Lophotrochozoa</taxon>
        <taxon>Platyhelminthes</taxon>
        <taxon>Cestoda</taxon>
        <taxon>Eucestoda</taxon>
        <taxon>Diphyllobothriidea</taxon>
        <taxon>Diphyllobothriidae</taxon>
        <taxon>Schistocephalus</taxon>
    </lineage>
</organism>
<proteinExistence type="predicted"/>